<keyword evidence="4" id="KW-1185">Reference proteome</keyword>
<evidence type="ECO:0000259" key="1">
    <source>
        <dbReference type="Pfam" id="PF01498"/>
    </source>
</evidence>
<evidence type="ECO:0008006" key="5">
    <source>
        <dbReference type="Google" id="ProtNLM"/>
    </source>
</evidence>
<dbReference type="Gene3D" id="3.30.420.10">
    <property type="entry name" value="Ribonuclease H-like superfamily/Ribonuclease H"/>
    <property type="match status" value="1"/>
</dbReference>
<organism evidence="3 4">
    <name type="scientific">Gasterosteus aculeatus aculeatus</name>
    <name type="common">three-spined stickleback</name>
    <dbReference type="NCBI Taxonomy" id="481459"/>
    <lineage>
        <taxon>Eukaryota</taxon>
        <taxon>Metazoa</taxon>
        <taxon>Chordata</taxon>
        <taxon>Craniata</taxon>
        <taxon>Vertebrata</taxon>
        <taxon>Euteleostomi</taxon>
        <taxon>Actinopterygii</taxon>
        <taxon>Neopterygii</taxon>
        <taxon>Teleostei</taxon>
        <taxon>Neoteleostei</taxon>
        <taxon>Acanthomorphata</taxon>
        <taxon>Eupercaria</taxon>
        <taxon>Perciformes</taxon>
        <taxon>Cottioidei</taxon>
        <taxon>Gasterosteales</taxon>
        <taxon>Gasterosteidae</taxon>
        <taxon>Gasterosteus</taxon>
    </lineage>
</organism>
<feature type="domain" description="Transposase Tc1-like" evidence="1">
    <location>
        <begin position="66"/>
        <end position="120"/>
    </location>
</feature>
<protein>
    <recommendedName>
        <fullName evidence="5">Transposase Tc1-like domain-containing protein</fullName>
    </recommendedName>
</protein>
<evidence type="ECO:0000313" key="4">
    <source>
        <dbReference type="Proteomes" id="UP000007635"/>
    </source>
</evidence>
<dbReference type="SUPFAM" id="SSF46689">
    <property type="entry name" value="Homeodomain-like"/>
    <property type="match status" value="1"/>
</dbReference>
<dbReference type="InterPro" id="IPR057667">
    <property type="entry name" value="HTH_SB"/>
</dbReference>
<dbReference type="InterPro" id="IPR036397">
    <property type="entry name" value="RNaseH_sf"/>
</dbReference>
<dbReference type="GeneTree" id="ENSGT01120000271870"/>
<dbReference type="AlphaFoldDB" id="A0AAQ4RPP5"/>
<evidence type="ECO:0000313" key="3">
    <source>
        <dbReference type="Ensembl" id="ENSGACP00000065746.1"/>
    </source>
</evidence>
<proteinExistence type="predicted"/>
<dbReference type="Pfam" id="PF01498">
    <property type="entry name" value="HTH_Tnp_Tc3_2"/>
    <property type="match status" value="1"/>
</dbReference>
<reference evidence="3" key="3">
    <citation type="submission" date="2025-09" db="UniProtKB">
        <authorList>
            <consortium name="Ensembl"/>
        </authorList>
    </citation>
    <scope>IDENTIFICATION</scope>
</reference>
<dbReference type="GO" id="GO:0015074">
    <property type="term" value="P:DNA integration"/>
    <property type="evidence" value="ECO:0007669"/>
    <property type="project" value="InterPro"/>
</dbReference>
<accession>A0AAQ4RPP5</accession>
<dbReference type="PANTHER" id="PTHR23022:SF135">
    <property type="entry name" value="SI:DKEY-77F5.3"/>
    <property type="match status" value="1"/>
</dbReference>
<dbReference type="GO" id="GO:0006313">
    <property type="term" value="P:DNA transposition"/>
    <property type="evidence" value="ECO:0007669"/>
    <property type="project" value="InterPro"/>
</dbReference>
<dbReference type="Gene3D" id="1.10.10.10">
    <property type="entry name" value="Winged helix-like DNA-binding domain superfamily/Winged helix DNA-binding domain"/>
    <property type="match status" value="1"/>
</dbReference>
<reference evidence="3 4" key="1">
    <citation type="journal article" date="2021" name="G3 (Bethesda)">
        <title>Improved contiguity of the threespine stickleback genome using long-read sequencing.</title>
        <authorList>
            <person name="Nath S."/>
            <person name="Shaw D.E."/>
            <person name="White M.A."/>
        </authorList>
    </citation>
    <scope>NUCLEOTIDE SEQUENCE [LARGE SCALE GENOMIC DNA]</scope>
    <source>
        <strain evidence="3 4">Lake Benthic</strain>
    </source>
</reference>
<sequence length="215" mass="24164">MPKSKKISKKFREEIVALHKQGKGYKKKAKALNVLRYTVGSIVCKLKVEGPVATLPGRGIKRKTPAARLATVATGTEVSVCTIRRVLNTEGFYARTPRRTPLLTQKHKKSWLQYAENHINMPPKFWNSVLWSNETKLELFGPMDQRYVWRKKNEAYAEKNTLPTVKHGGGSVMLWCCFAGTGNLQRVEGTMDSVKYQEILGKNGMPSSRVAVTVA</sequence>
<evidence type="ECO:0000259" key="2">
    <source>
        <dbReference type="Pfam" id="PF25787"/>
    </source>
</evidence>
<dbReference type="Pfam" id="PF25787">
    <property type="entry name" value="HTH_SB"/>
    <property type="match status" value="1"/>
</dbReference>
<feature type="domain" description="Sleeping Beauty transposase HTH" evidence="2">
    <location>
        <begin position="1"/>
        <end position="50"/>
    </location>
</feature>
<dbReference type="InterPro" id="IPR009057">
    <property type="entry name" value="Homeodomain-like_sf"/>
</dbReference>
<dbReference type="InterPro" id="IPR002492">
    <property type="entry name" value="Transposase_Tc1-like"/>
</dbReference>
<dbReference type="Proteomes" id="UP000007635">
    <property type="component" value="Chromosome VI"/>
</dbReference>
<dbReference type="Ensembl" id="ENSGACT00000045934.1">
    <property type="protein sequence ID" value="ENSGACP00000065746.1"/>
    <property type="gene ID" value="ENSGACG00000027230.1"/>
</dbReference>
<dbReference type="GO" id="GO:0003677">
    <property type="term" value="F:DNA binding"/>
    <property type="evidence" value="ECO:0007669"/>
    <property type="project" value="InterPro"/>
</dbReference>
<name>A0AAQ4RPP5_GASAC</name>
<dbReference type="InterPro" id="IPR052338">
    <property type="entry name" value="Transposase_5"/>
</dbReference>
<dbReference type="PANTHER" id="PTHR23022">
    <property type="entry name" value="TRANSPOSABLE ELEMENT-RELATED"/>
    <property type="match status" value="1"/>
</dbReference>
<dbReference type="InterPro" id="IPR036388">
    <property type="entry name" value="WH-like_DNA-bd_sf"/>
</dbReference>
<reference evidence="3" key="2">
    <citation type="submission" date="2025-08" db="UniProtKB">
        <authorList>
            <consortium name="Ensembl"/>
        </authorList>
    </citation>
    <scope>IDENTIFICATION</scope>
</reference>